<proteinExistence type="predicted"/>
<evidence type="ECO:0000259" key="2">
    <source>
        <dbReference type="Pfam" id="PF07179"/>
    </source>
</evidence>
<sequence length="95" mass="10088">MPDPLLVVPVREGKGTVSLRLFRTTAGNRTAVAFSSPLALARVLGADHRWIRLSEPALRHMLAGLSVTGVVLDPAGTTPARPSAPSHDVHHLRVA</sequence>
<evidence type="ECO:0000256" key="1">
    <source>
        <dbReference type="SAM" id="MobiDB-lite"/>
    </source>
</evidence>
<evidence type="ECO:0000313" key="3">
    <source>
        <dbReference type="EMBL" id="MFC4530691.1"/>
    </source>
</evidence>
<dbReference type="EMBL" id="JBHSFP010000004">
    <property type="protein sequence ID" value="MFC4530691.1"/>
    <property type="molecule type" value="Genomic_DNA"/>
</dbReference>
<feature type="domain" description="SseB protein N-terminal" evidence="2">
    <location>
        <begin position="9"/>
        <end position="78"/>
    </location>
</feature>
<dbReference type="NCBIfam" id="NF042914">
    <property type="entry name" value="SAV915_dom"/>
    <property type="match status" value="1"/>
</dbReference>
<comment type="caution">
    <text evidence="3">The sequence shown here is derived from an EMBL/GenBank/DDBJ whole genome shotgun (WGS) entry which is preliminary data.</text>
</comment>
<dbReference type="InterPro" id="IPR049975">
    <property type="entry name" value="SAV_915-like_dom"/>
</dbReference>
<evidence type="ECO:0000313" key="4">
    <source>
        <dbReference type="Proteomes" id="UP001596004"/>
    </source>
</evidence>
<reference evidence="4" key="1">
    <citation type="journal article" date="2019" name="Int. J. Syst. Evol. Microbiol.">
        <title>The Global Catalogue of Microorganisms (GCM) 10K type strain sequencing project: providing services to taxonomists for standard genome sequencing and annotation.</title>
        <authorList>
            <consortium name="The Broad Institute Genomics Platform"/>
            <consortium name="The Broad Institute Genome Sequencing Center for Infectious Disease"/>
            <person name="Wu L."/>
            <person name="Ma J."/>
        </authorList>
    </citation>
    <scope>NUCLEOTIDE SEQUENCE [LARGE SCALE GENOMIC DNA]</scope>
    <source>
        <strain evidence="4">CGMCC 4.7132</strain>
    </source>
</reference>
<dbReference type="Pfam" id="PF07179">
    <property type="entry name" value="SseB"/>
    <property type="match status" value="1"/>
</dbReference>
<name>A0ABV9CCF1_9ACTN</name>
<feature type="region of interest" description="Disordered" evidence="1">
    <location>
        <begin position="74"/>
        <end position="95"/>
    </location>
</feature>
<keyword evidence="4" id="KW-1185">Reference proteome</keyword>
<organism evidence="3 4">
    <name type="scientific">Sphaerisporangium dianthi</name>
    <dbReference type="NCBI Taxonomy" id="1436120"/>
    <lineage>
        <taxon>Bacteria</taxon>
        <taxon>Bacillati</taxon>
        <taxon>Actinomycetota</taxon>
        <taxon>Actinomycetes</taxon>
        <taxon>Streptosporangiales</taxon>
        <taxon>Streptosporangiaceae</taxon>
        <taxon>Sphaerisporangium</taxon>
    </lineage>
</organism>
<gene>
    <name evidence="3" type="ORF">ACFO60_07935</name>
</gene>
<dbReference type="RefSeq" id="WP_380838697.1">
    <property type="nucleotide sequence ID" value="NZ_JBHSFP010000004.1"/>
</dbReference>
<protein>
    <submittedName>
        <fullName evidence="3">SAV_915 family protein</fullName>
    </submittedName>
</protein>
<dbReference type="Proteomes" id="UP001596004">
    <property type="component" value="Unassembled WGS sequence"/>
</dbReference>
<dbReference type="InterPro" id="IPR009839">
    <property type="entry name" value="SseB_N"/>
</dbReference>
<accession>A0ABV9CCF1</accession>